<keyword evidence="3" id="KW-1185">Reference proteome</keyword>
<dbReference type="Proteomes" id="UP000621266">
    <property type="component" value="Unassembled WGS sequence"/>
</dbReference>
<evidence type="ECO:0000313" key="2">
    <source>
        <dbReference type="EMBL" id="KAF4407665.1"/>
    </source>
</evidence>
<dbReference type="InterPro" id="IPR010982">
    <property type="entry name" value="Lambda_DNA-bd_dom_sf"/>
</dbReference>
<proteinExistence type="predicted"/>
<dbReference type="Gene3D" id="1.10.260.40">
    <property type="entry name" value="lambda repressor-like DNA-binding domains"/>
    <property type="match status" value="1"/>
</dbReference>
<dbReference type="RefSeq" id="WP_098755356.1">
    <property type="nucleotide sequence ID" value="NZ_WHPN01000303.1"/>
</dbReference>
<evidence type="ECO:0000259" key="1">
    <source>
        <dbReference type="PROSITE" id="PS50943"/>
    </source>
</evidence>
<accession>A0ABQ7FGA9</accession>
<reference evidence="2 3" key="1">
    <citation type="submission" date="2019-10" db="EMBL/GenBank/DDBJ databases">
        <title>Streptomyces tenebrisbrunneis sp.nov., an endogenous actinomycete isolated from of Lycium ruthenicum.</title>
        <authorList>
            <person name="Ma L."/>
        </authorList>
    </citation>
    <scope>NUCLEOTIDE SEQUENCE [LARGE SCALE GENOMIC DNA]</scope>
    <source>
        <strain evidence="2 3">TRM 66187</strain>
    </source>
</reference>
<feature type="domain" description="HTH cro/C1-type" evidence="1">
    <location>
        <begin position="18"/>
        <end position="72"/>
    </location>
</feature>
<organism evidence="2 3">
    <name type="scientific">Streptomyces lycii</name>
    <dbReference type="NCBI Taxonomy" id="2654337"/>
    <lineage>
        <taxon>Bacteria</taxon>
        <taxon>Bacillati</taxon>
        <taxon>Actinomycetota</taxon>
        <taxon>Actinomycetes</taxon>
        <taxon>Kitasatosporales</taxon>
        <taxon>Streptomycetaceae</taxon>
        <taxon>Streptomyces</taxon>
    </lineage>
</organism>
<evidence type="ECO:0000313" key="3">
    <source>
        <dbReference type="Proteomes" id="UP000621266"/>
    </source>
</evidence>
<dbReference type="InterPro" id="IPR043917">
    <property type="entry name" value="DUF5753"/>
</dbReference>
<dbReference type="SUPFAM" id="SSF47413">
    <property type="entry name" value="lambda repressor-like DNA-binding domains"/>
    <property type="match status" value="1"/>
</dbReference>
<dbReference type="Pfam" id="PF19054">
    <property type="entry name" value="DUF5753"/>
    <property type="match status" value="1"/>
</dbReference>
<dbReference type="InterPro" id="IPR001387">
    <property type="entry name" value="Cro/C1-type_HTH"/>
</dbReference>
<dbReference type="CDD" id="cd00093">
    <property type="entry name" value="HTH_XRE"/>
    <property type="match status" value="1"/>
</dbReference>
<dbReference type="Pfam" id="PF13560">
    <property type="entry name" value="HTH_31"/>
    <property type="match status" value="1"/>
</dbReference>
<name>A0ABQ7FGA9_9ACTN</name>
<comment type="caution">
    <text evidence="2">The sequence shown here is derived from an EMBL/GenBank/DDBJ whole genome shotgun (WGS) entry which is preliminary data.</text>
</comment>
<protein>
    <submittedName>
        <fullName evidence="2">Helix-turn-helix domain-containing protein</fullName>
    </submittedName>
</protein>
<dbReference type="EMBL" id="WHPN01000303">
    <property type="protein sequence ID" value="KAF4407665.1"/>
    <property type="molecule type" value="Genomic_DNA"/>
</dbReference>
<dbReference type="SMART" id="SM00530">
    <property type="entry name" value="HTH_XRE"/>
    <property type="match status" value="1"/>
</dbReference>
<dbReference type="PROSITE" id="PS50943">
    <property type="entry name" value="HTH_CROC1"/>
    <property type="match status" value="1"/>
</dbReference>
<gene>
    <name evidence="2" type="ORF">GCU69_18510</name>
</gene>
<sequence>MPPRSNPTARQERLGAELRKLREQAGITARDAASLLGSNPIQMSHVEAGRSGISEKRIRRLAAHYACDDAELVEALVAMANERHKGWWEAYRGLLPAHALDLAEAEHHAKHLRALEVVHIPGLFQIEDHIRASVSYVDPTAPPEDLEARIAFRVRRREVIERDGGTGIDAMVHEAALRIRVGGRKTARRQLEYLLELSQLPRISVRVIPFETDFAGAGHSVHYLAGAVEQLDTAHVDTAHGGTLLDASAQVRRCRARLDRAESCALPVPASRDLVHRIAQEL</sequence>